<evidence type="ECO:0000256" key="12">
    <source>
        <dbReference type="SAM" id="MobiDB-lite"/>
    </source>
</evidence>
<dbReference type="Gene3D" id="1.20.272.10">
    <property type="match status" value="1"/>
</dbReference>
<dbReference type="Pfam" id="PF13177">
    <property type="entry name" value="DNA_pol3_delta2"/>
    <property type="match status" value="1"/>
</dbReference>
<dbReference type="EC" id="2.7.7.7" evidence="11"/>
<dbReference type="NCBIfam" id="TIGR02397">
    <property type="entry name" value="dnaX_nterm"/>
    <property type="match status" value="1"/>
</dbReference>
<dbReference type="InterPro" id="IPR005790">
    <property type="entry name" value="DNA_polIII_delta"/>
</dbReference>
<evidence type="ECO:0000256" key="6">
    <source>
        <dbReference type="ARBA" id="ARBA00022741"/>
    </source>
</evidence>
<evidence type="ECO:0000256" key="1">
    <source>
        <dbReference type="ARBA" id="ARBA00006360"/>
    </source>
</evidence>
<evidence type="ECO:0000313" key="15">
    <source>
        <dbReference type="Proteomes" id="UP001168528"/>
    </source>
</evidence>
<dbReference type="CDD" id="cd18137">
    <property type="entry name" value="HLD_clamp_pol_III_gamma_tau"/>
    <property type="match status" value="1"/>
</dbReference>
<feature type="region of interest" description="Disordered" evidence="12">
    <location>
        <begin position="383"/>
        <end position="429"/>
    </location>
</feature>
<keyword evidence="8 11" id="KW-0067">ATP-binding</keyword>
<dbReference type="Gene3D" id="3.40.50.300">
    <property type="entry name" value="P-loop containing nucleotide triphosphate hydrolases"/>
    <property type="match status" value="1"/>
</dbReference>
<accession>A0ABT8R6H6</accession>
<evidence type="ECO:0000256" key="2">
    <source>
        <dbReference type="ARBA" id="ARBA00022679"/>
    </source>
</evidence>
<keyword evidence="4 11" id="KW-0235">DNA replication</keyword>
<dbReference type="Pfam" id="PF22608">
    <property type="entry name" value="DNAX_ATPase_lid"/>
    <property type="match status" value="1"/>
</dbReference>
<evidence type="ECO:0000256" key="5">
    <source>
        <dbReference type="ARBA" id="ARBA00022723"/>
    </source>
</evidence>
<gene>
    <name evidence="11" type="primary">dnaX</name>
    <name evidence="14" type="ORF">Q0590_13430</name>
</gene>
<keyword evidence="6 11" id="KW-0547">Nucleotide-binding</keyword>
<name>A0ABT8R6H6_9BACT</name>
<dbReference type="CDD" id="cd00009">
    <property type="entry name" value="AAA"/>
    <property type="match status" value="1"/>
</dbReference>
<dbReference type="InterPro" id="IPR012763">
    <property type="entry name" value="DNA_pol_III_sug/sutau_N"/>
</dbReference>
<dbReference type="Gene3D" id="1.10.8.60">
    <property type="match status" value="1"/>
</dbReference>
<comment type="caution">
    <text evidence="14">The sequence shown here is derived from an EMBL/GenBank/DDBJ whole genome shotgun (WGS) entry which is preliminary data.</text>
</comment>
<keyword evidence="3 11" id="KW-0548">Nucleotidyltransferase</keyword>
<dbReference type="InterPro" id="IPR008921">
    <property type="entry name" value="DNA_pol3_clamp-load_cplx_C"/>
</dbReference>
<dbReference type="SUPFAM" id="SSF52540">
    <property type="entry name" value="P-loop containing nucleoside triphosphate hydrolases"/>
    <property type="match status" value="1"/>
</dbReference>
<evidence type="ECO:0000259" key="13">
    <source>
        <dbReference type="SMART" id="SM00382"/>
    </source>
</evidence>
<sequence>MDNFVVSARKYRPSTFDSVVGQSHITTTLKNAIRQNHLAQAFLFCGPRGVGKTTCARILAKTINCQNLTPEGEACNTCDSCTSFNKNASFNVHELDAASNNSVDDIRNLVEQVRYAPQAGKYKVYIIDEVHMLSNSAFNAFLKTLEEPPSYAIFILATTEKHKIIPTILSRCQIFDFNRIQIKDISNHLASIARKEEIGAEEEALQLIAQKADGGLRDALSMFDLIVTFSTDRSITYKSTIANLHILDYDYYFAITQALLTENIPQALVTFDEILKKGFDGHNFIVGLCEHFRNLMVCKDNATIQLLQVSGNVQRKYMEQAAQASVSFLLSALNLGSQCDLNYKTSKNQRLHVELTLMKMAHIPSAVNLARGLQNGSIELKKKTDEPASNSPIANGQKPNGQTPTSQVSNGQAVTPSNTPVSPEQPVTNPVPAVAIKENGSHTYTPTAATKPTVKIPFDLKDLEKPVQASAEKDTVAKPTEVLTREHRPFTKEQLENCWKAYAQSRLTDIGYNSEQVILNRPIELQETTILLKLDSQTQMSQLNEFKPLLLEYLRKNMRNFSIELQAEIAPQEAKKMIYTSQEKFKYLAEKHPVLQDLKNRLGLDLEF</sequence>
<comment type="function">
    <text evidence="11">DNA polymerase III is a complex, multichain enzyme responsible for most of the replicative synthesis in bacteria. This DNA polymerase also exhibits 3' to 5' exonuclease activity.</text>
</comment>
<reference evidence="14" key="1">
    <citation type="submission" date="2023-07" db="EMBL/GenBank/DDBJ databases">
        <title>The genome sequence of Rhodocytophaga aerolata KACC 12507.</title>
        <authorList>
            <person name="Zhang X."/>
        </authorList>
    </citation>
    <scope>NUCLEOTIDE SEQUENCE</scope>
    <source>
        <strain evidence="14">KACC 12507</strain>
    </source>
</reference>
<dbReference type="InterPro" id="IPR027417">
    <property type="entry name" value="P-loop_NTPase"/>
</dbReference>
<dbReference type="InterPro" id="IPR003593">
    <property type="entry name" value="AAA+_ATPase"/>
</dbReference>
<feature type="domain" description="AAA+ ATPase" evidence="13">
    <location>
        <begin position="38"/>
        <end position="186"/>
    </location>
</feature>
<keyword evidence="15" id="KW-1185">Reference proteome</keyword>
<comment type="subunit">
    <text evidence="11">DNA polymerase III contains a core (composed of alpha, epsilon and theta chains) that associates with a tau subunit. This core dimerizes to form the POLIII' complex. PolIII' associates with the gamma complex (composed of gamma, delta, delta', psi and chi chains) and with the beta chain to form the complete DNA polymerase III complex.</text>
</comment>
<keyword evidence="9 11" id="KW-0239">DNA-directed DNA polymerase</keyword>
<dbReference type="Proteomes" id="UP001168528">
    <property type="component" value="Unassembled WGS sequence"/>
</dbReference>
<dbReference type="SUPFAM" id="SSF48019">
    <property type="entry name" value="post-AAA+ oligomerization domain-like"/>
    <property type="match status" value="1"/>
</dbReference>
<dbReference type="InterPro" id="IPR045085">
    <property type="entry name" value="HLD_clamp_pol_III_gamma_tau"/>
</dbReference>
<protein>
    <recommendedName>
        <fullName evidence="11">DNA polymerase III subunit gamma/tau</fullName>
        <ecNumber evidence="11">2.7.7.7</ecNumber>
    </recommendedName>
</protein>
<evidence type="ECO:0000256" key="11">
    <source>
        <dbReference type="RuleBase" id="RU364063"/>
    </source>
</evidence>
<dbReference type="GO" id="GO:0003887">
    <property type="term" value="F:DNA-directed DNA polymerase activity"/>
    <property type="evidence" value="ECO:0007669"/>
    <property type="project" value="UniProtKB-EC"/>
</dbReference>
<dbReference type="PANTHER" id="PTHR11669:SF0">
    <property type="entry name" value="PROTEIN STICHEL-LIKE 2"/>
    <property type="match status" value="1"/>
</dbReference>
<dbReference type="RefSeq" id="WP_302038066.1">
    <property type="nucleotide sequence ID" value="NZ_JAUKPO010000006.1"/>
</dbReference>
<evidence type="ECO:0000256" key="8">
    <source>
        <dbReference type="ARBA" id="ARBA00022840"/>
    </source>
</evidence>
<evidence type="ECO:0000256" key="3">
    <source>
        <dbReference type="ARBA" id="ARBA00022695"/>
    </source>
</evidence>
<evidence type="ECO:0000256" key="9">
    <source>
        <dbReference type="ARBA" id="ARBA00022932"/>
    </source>
</evidence>
<dbReference type="EMBL" id="JAUKPO010000006">
    <property type="protein sequence ID" value="MDO1447266.1"/>
    <property type="molecule type" value="Genomic_DNA"/>
</dbReference>
<organism evidence="14 15">
    <name type="scientific">Rhodocytophaga aerolata</name>
    <dbReference type="NCBI Taxonomy" id="455078"/>
    <lineage>
        <taxon>Bacteria</taxon>
        <taxon>Pseudomonadati</taxon>
        <taxon>Bacteroidota</taxon>
        <taxon>Cytophagia</taxon>
        <taxon>Cytophagales</taxon>
        <taxon>Rhodocytophagaceae</taxon>
        <taxon>Rhodocytophaga</taxon>
    </lineage>
</organism>
<evidence type="ECO:0000256" key="7">
    <source>
        <dbReference type="ARBA" id="ARBA00022833"/>
    </source>
</evidence>
<evidence type="ECO:0000256" key="4">
    <source>
        <dbReference type="ARBA" id="ARBA00022705"/>
    </source>
</evidence>
<comment type="catalytic activity">
    <reaction evidence="10 11">
        <text>DNA(n) + a 2'-deoxyribonucleoside 5'-triphosphate = DNA(n+1) + diphosphate</text>
        <dbReference type="Rhea" id="RHEA:22508"/>
        <dbReference type="Rhea" id="RHEA-COMP:17339"/>
        <dbReference type="Rhea" id="RHEA-COMP:17340"/>
        <dbReference type="ChEBI" id="CHEBI:33019"/>
        <dbReference type="ChEBI" id="CHEBI:61560"/>
        <dbReference type="ChEBI" id="CHEBI:173112"/>
        <dbReference type="EC" id="2.7.7.7"/>
    </reaction>
</comment>
<dbReference type="PANTHER" id="PTHR11669">
    <property type="entry name" value="REPLICATION FACTOR C / DNA POLYMERASE III GAMMA-TAU SUBUNIT"/>
    <property type="match status" value="1"/>
</dbReference>
<evidence type="ECO:0000256" key="10">
    <source>
        <dbReference type="ARBA" id="ARBA00049244"/>
    </source>
</evidence>
<proteinExistence type="inferred from homology"/>
<dbReference type="NCBIfam" id="NF004046">
    <property type="entry name" value="PRK05563.1"/>
    <property type="match status" value="1"/>
</dbReference>
<dbReference type="InterPro" id="IPR001270">
    <property type="entry name" value="ClpA/B"/>
</dbReference>
<keyword evidence="2 11" id="KW-0808">Transferase</keyword>
<keyword evidence="5" id="KW-0479">Metal-binding</keyword>
<dbReference type="NCBIfam" id="NF011531">
    <property type="entry name" value="PRK14971.1"/>
    <property type="match status" value="1"/>
</dbReference>
<keyword evidence="7" id="KW-0862">Zinc</keyword>
<evidence type="ECO:0000313" key="14">
    <source>
        <dbReference type="EMBL" id="MDO1447266.1"/>
    </source>
</evidence>
<dbReference type="Pfam" id="PF12169">
    <property type="entry name" value="DNA_pol3_gamma3"/>
    <property type="match status" value="1"/>
</dbReference>
<dbReference type="NCBIfam" id="TIGR01128">
    <property type="entry name" value="holA"/>
    <property type="match status" value="1"/>
</dbReference>
<feature type="compositionally biased region" description="Polar residues" evidence="12">
    <location>
        <begin position="387"/>
        <end position="428"/>
    </location>
</feature>
<comment type="similarity">
    <text evidence="1 11">Belongs to the DnaX/STICHEL family.</text>
</comment>
<dbReference type="InterPro" id="IPR022754">
    <property type="entry name" value="DNA_pol_III_gamma-3"/>
</dbReference>
<dbReference type="PRINTS" id="PR00300">
    <property type="entry name" value="CLPPROTEASEA"/>
</dbReference>
<dbReference type="SMART" id="SM00382">
    <property type="entry name" value="AAA"/>
    <property type="match status" value="1"/>
</dbReference>
<dbReference type="InterPro" id="IPR050238">
    <property type="entry name" value="DNA_Rep/Repair_Clamp_Loader"/>
</dbReference>